<protein>
    <recommendedName>
        <fullName evidence="5">DUF1800 domain-containing protein</fullName>
    </recommendedName>
</protein>
<comment type="caution">
    <text evidence="3">The sequence shown here is derived from an EMBL/GenBank/DDBJ whole genome shotgun (WGS) entry which is preliminary data.</text>
</comment>
<evidence type="ECO:0008006" key="5">
    <source>
        <dbReference type="Google" id="ProtNLM"/>
    </source>
</evidence>
<accession>A0ABM9AB78</accession>
<keyword evidence="4" id="KW-1185">Reference proteome</keyword>
<feature type="region of interest" description="Disordered" evidence="1">
    <location>
        <begin position="30"/>
        <end position="51"/>
    </location>
</feature>
<evidence type="ECO:0000256" key="1">
    <source>
        <dbReference type="SAM" id="MobiDB-lite"/>
    </source>
</evidence>
<dbReference type="Proteomes" id="UP000838100">
    <property type="component" value="Unassembled WGS sequence"/>
</dbReference>
<feature type="compositionally biased region" description="Pro residues" evidence="1">
    <location>
        <begin position="41"/>
        <end position="50"/>
    </location>
</feature>
<evidence type="ECO:0000313" key="4">
    <source>
        <dbReference type="Proteomes" id="UP000838100"/>
    </source>
</evidence>
<feature type="chain" id="PRO_5045665266" description="DUF1800 domain-containing protein" evidence="2">
    <location>
        <begin position="24"/>
        <end position="584"/>
    </location>
</feature>
<dbReference type="InterPro" id="IPR014917">
    <property type="entry name" value="DUF1800"/>
</dbReference>
<sequence>MSRPLLKHSLIAVFCALTISACGGGGGNNPTADSTPITQPNTPPTTPPPDITDQGVVYDYPLPNENQARQFLTRATFGPVQEDVDFLVQQGYEAWIDDQFQRPASYHAPMLTETLESLGLISGHECTNYQERNKHRMDVWWQHSIYGKDQLRQRIAYALSQILVASEKNSALICLPRGLASYYDGLLDDGFDNYENVMLNVSKHPVMGEYLSSIRNSKAIPELNIRPDENFAREAMQLFSIGLFELNSDGSYKKNGDGAKVSTYNQQDISNFARIYTGWNFGDSVLFRSHVRTIDSEILPMIAYNAHHDNAAKTLLNSVETEEFATGNMDLEAAISNLFQHQNTAPFISTLIIKQLVTSNPSSAYVDRVSSVFNANKDNVRGDMKSVIKAILLDEEAIYGHLDNAITFGKLKEPILKLSALWRLYNATGEYDRLRFVNTDQYFEQKPLGANSVFNFYSPNYLPPGALKASGIEEPVSQIINYSSIIKTTNTLFEYAQAEDVFDNDKRYRENISLTLDPLEALSEDPQAMVKYANSTLMAGLMSQEMNDILITYIDQLSNIDNGETRAKELVFLVISSPEFAVQR</sequence>
<keyword evidence="2" id="KW-0732">Signal</keyword>
<evidence type="ECO:0000256" key="2">
    <source>
        <dbReference type="SAM" id="SignalP"/>
    </source>
</evidence>
<name>A0ABM9AB78_9GAMM</name>
<dbReference type="PANTHER" id="PTHR43737:SF1">
    <property type="entry name" value="DUF1501 DOMAIN-CONTAINING PROTEIN"/>
    <property type="match status" value="1"/>
</dbReference>
<evidence type="ECO:0000313" key="3">
    <source>
        <dbReference type="EMBL" id="CAH0990242.1"/>
    </source>
</evidence>
<gene>
    <name evidence="3" type="ORF">SIN8267_00334</name>
</gene>
<dbReference type="Pfam" id="PF08811">
    <property type="entry name" value="DUF1800"/>
    <property type="match status" value="1"/>
</dbReference>
<dbReference type="PROSITE" id="PS51257">
    <property type="entry name" value="PROKAR_LIPOPROTEIN"/>
    <property type="match status" value="1"/>
</dbReference>
<dbReference type="EMBL" id="CAKLPX010000001">
    <property type="protein sequence ID" value="CAH0990242.1"/>
    <property type="molecule type" value="Genomic_DNA"/>
</dbReference>
<feature type="signal peptide" evidence="2">
    <location>
        <begin position="1"/>
        <end position="23"/>
    </location>
</feature>
<dbReference type="RefSeq" id="WP_237442928.1">
    <property type="nucleotide sequence ID" value="NZ_CAKLPX010000001.1"/>
</dbReference>
<reference evidence="3" key="1">
    <citation type="submission" date="2021-12" db="EMBL/GenBank/DDBJ databases">
        <authorList>
            <person name="Rodrigo-Torres L."/>
            <person name="Arahal R. D."/>
            <person name="Lucena T."/>
        </authorList>
    </citation>
    <scope>NUCLEOTIDE SEQUENCE</scope>
    <source>
        <strain evidence="3">CECT 8267</strain>
    </source>
</reference>
<dbReference type="PANTHER" id="PTHR43737">
    <property type="entry name" value="BLL7424 PROTEIN"/>
    <property type="match status" value="1"/>
</dbReference>
<proteinExistence type="predicted"/>
<organism evidence="3 4">
    <name type="scientific">Sinobacterium norvegicum</name>
    <dbReference type="NCBI Taxonomy" id="1641715"/>
    <lineage>
        <taxon>Bacteria</taxon>
        <taxon>Pseudomonadati</taxon>
        <taxon>Pseudomonadota</taxon>
        <taxon>Gammaproteobacteria</taxon>
        <taxon>Cellvibrionales</taxon>
        <taxon>Spongiibacteraceae</taxon>
        <taxon>Sinobacterium</taxon>
    </lineage>
</organism>